<keyword evidence="3" id="KW-1185">Reference proteome</keyword>
<proteinExistence type="predicted"/>
<name>A0A9D4CHM4_DREPO</name>
<reference evidence="2" key="1">
    <citation type="journal article" date="2019" name="bioRxiv">
        <title>The Genome of the Zebra Mussel, Dreissena polymorpha: A Resource for Invasive Species Research.</title>
        <authorList>
            <person name="McCartney M.A."/>
            <person name="Auch B."/>
            <person name="Kono T."/>
            <person name="Mallez S."/>
            <person name="Zhang Y."/>
            <person name="Obille A."/>
            <person name="Becker A."/>
            <person name="Abrahante J.E."/>
            <person name="Garbe J."/>
            <person name="Badalamenti J.P."/>
            <person name="Herman A."/>
            <person name="Mangelson H."/>
            <person name="Liachko I."/>
            <person name="Sullivan S."/>
            <person name="Sone E.D."/>
            <person name="Koren S."/>
            <person name="Silverstein K.A.T."/>
            <person name="Beckman K.B."/>
            <person name="Gohl D.M."/>
        </authorList>
    </citation>
    <scope>NUCLEOTIDE SEQUENCE</scope>
    <source>
        <strain evidence="2">Duluth1</strain>
        <tissue evidence="2">Whole animal</tissue>
    </source>
</reference>
<dbReference type="AlphaFoldDB" id="A0A9D4CHM4"/>
<gene>
    <name evidence="2" type="ORF">DPMN_050901</name>
</gene>
<dbReference type="EMBL" id="JAIWYP010000012">
    <property type="protein sequence ID" value="KAH3725072.1"/>
    <property type="molecule type" value="Genomic_DNA"/>
</dbReference>
<dbReference type="Proteomes" id="UP000828390">
    <property type="component" value="Unassembled WGS sequence"/>
</dbReference>
<comment type="caution">
    <text evidence="2">The sequence shown here is derived from an EMBL/GenBank/DDBJ whole genome shotgun (WGS) entry which is preliminary data.</text>
</comment>
<evidence type="ECO:0000313" key="2">
    <source>
        <dbReference type="EMBL" id="KAH3725072.1"/>
    </source>
</evidence>
<feature type="region of interest" description="Disordered" evidence="1">
    <location>
        <begin position="139"/>
        <end position="183"/>
    </location>
</feature>
<evidence type="ECO:0000256" key="1">
    <source>
        <dbReference type="SAM" id="MobiDB-lite"/>
    </source>
</evidence>
<organism evidence="2 3">
    <name type="scientific">Dreissena polymorpha</name>
    <name type="common">Zebra mussel</name>
    <name type="synonym">Mytilus polymorpha</name>
    <dbReference type="NCBI Taxonomy" id="45954"/>
    <lineage>
        <taxon>Eukaryota</taxon>
        <taxon>Metazoa</taxon>
        <taxon>Spiralia</taxon>
        <taxon>Lophotrochozoa</taxon>
        <taxon>Mollusca</taxon>
        <taxon>Bivalvia</taxon>
        <taxon>Autobranchia</taxon>
        <taxon>Heteroconchia</taxon>
        <taxon>Euheterodonta</taxon>
        <taxon>Imparidentia</taxon>
        <taxon>Neoheterodontei</taxon>
        <taxon>Myida</taxon>
        <taxon>Dreissenoidea</taxon>
        <taxon>Dreissenidae</taxon>
        <taxon>Dreissena</taxon>
    </lineage>
</organism>
<accession>A0A9D4CHM4</accession>
<protein>
    <submittedName>
        <fullName evidence="2">Uncharacterized protein</fullName>
    </submittedName>
</protein>
<reference evidence="2" key="2">
    <citation type="submission" date="2020-11" db="EMBL/GenBank/DDBJ databases">
        <authorList>
            <person name="McCartney M.A."/>
            <person name="Auch B."/>
            <person name="Kono T."/>
            <person name="Mallez S."/>
            <person name="Becker A."/>
            <person name="Gohl D.M."/>
            <person name="Silverstein K.A.T."/>
            <person name="Koren S."/>
            <person name="Bechman K.B."/>
            <person name="Herman A."/>
            <person name="Abrahante J.E."/>
            <person name="Garbe J."/>
        </authorList>
    </citation>
    <scope>NUCLEOTIDE SEQUENCE</scope>
    <source>
        <strain evidence="2">Duluth1</strain>
        <tissue evidence="2">Whole animal</tissue>
    </source>
</reference>
<sequence length="206" mass="22771">MRENIGKAVTRYDMARIACKAYLKAMSPWNIVSAFKKTGVAPLNKHAISDVQLMPCGAFRDDTLVLKCRTIQSGKHAVETYQNRKLTVNATCSCPCNCQKKKSLPSIKKPNPSGKEITGDEFLEEMEVYASQKEYLPPSSVMSTTGTKKKKPTPVAHVASHISPKPSTSGIQQERMDLSESDEWSDVEDIQVCGVCKRFSPEGLID</sequence>
<evidence type="ECO:0000313" key="3">
    <source>
        <dbReference type="Proteomes" id="UP000828390"/>
    </source>
</evidence>